<comment type="caution">
    <text evidence="3">The sequence shown here is derived from an EMBL/GenBank/DDBJ whole genome shotgun (WGS) entry which is preliminary data.</text>
</comment>
<dbReference type="AlphaFoldDB" id="A0AAD7FFH7"/>
<accession>A0AAD7FFH7</accession>
<keyword evidence="4" id="KW-1185">Reference proteome</keyword>
<proteinExistence type="predicted"/>
<evidence type="ECO:0000256" key="1">
    <source>
        <dbReference type="SAM" id="Phobius"/>
    </source>
</evidence>
<feature type="transmembrane region" description="Helical" evidence="1">
    <location>
        <begin position="169"/>
        <end position="190"/>
    </location>
</feature>
<name>A0AAD7FFH7_9AGAR</name>
<sequence>MDSLSSDKRAGDDFLDLSNRGVSELFENCGARQSGSDEKVDKKTKFWNAYKAVSDEYDREYQQKYGTDLDTTLIFAGLFSAVSSAFIIQVQPQVQGPNPLTLVLVAQSLLYISLGATLLAALLAVLGKQWLMYYSLAGKSQGTIAERGLETQRKFDGLRRWKFDAIMQLFPLMLQFALLIFAVALSVYLWTIHHALAVIAMIFTATGFISYCGFLISAVAFADSPFQSPLAYPLKQLWIAIADILDKAARLQTYQGIWNSILGAIGSFIHVQTLRLKNAWTHIHPPSSAQSLLPTSGVSFTTFPGSQLAKYRVLPWEKSLVQSPEVEAVSWMIETSTDPGILSVCAEIVVDIQWPSHLGNLSSLMARLRDQFLQCVSYKTSWRITTVYGIQGIMSPLATNFGRAYCTLRIIDPTVEKREGWDELKVKLWEPANTFETPEIQNVLTIMAGSSSTQDLPPFNLMFTSDRQAAGWIFHVVPSLPLQSYMLNEFLERIGTSIDSSLIANFLFCVNSFLLDNYSTPEHMVHVHKNGLEDLLFFQILKNLNTHTGNHNILVENVPSILKKILQVLQQAQPAPVIPIRYHMELTWVFEMCRTLASHEPIVADSMNVICGIFEVIDD</sequence>
<feature type="transmembrane region" description="Helical" evidence="1">
    <location>
        <begin position="69"/>
        <end position="88"/>
    </location>
</feature>
<keyword evidence="1" id="KW-0812">Transmembrane</keyword>
<evidence type="ECO:0000259" key="2">
    <source>
        <dbReference type="Pfam" id="PF20153"/>
    </source>
</evidence>
<organism evidence="3 4">
    <name type="scientific">Roridomyces roridus</name>
    <dbReference type="NCBI Taxonomy" id="1738132"/>
    <lineage>
        <taxon>Eukaryota</taxon>
        <taxon>Fungi</taxon>
        <taxon>Dikarya</taxon>
        <taxon>Basidiomycota</taxon>
        <taxon>Agaricomycotina</taxon>
        <taxon>Agaricomycetes</taxon>
        <taxon>Agaricomycetidae</taxon>
        <taxon>Agaricales</taxon>
        <taxon>Marasmiineae</taxon>
        <taxon>Mycenaceae</taxon>
        <taxon>Roridomyces</taxon>
    </lineage>
</organism>
<keyword evidence="1" id="KW-1133">Transmembrane helix</keyword>
<evidence type="ECO:0000313" key="3">
    <source>
        <dbReference type="EMBL" id="KAJ7615578.1"/>
    </source>
</evidence>
<dbReference type="InterPro" id="IPR045338">
    <property type="entry name" value="DUF6535"/>
</dbReference>
<feature type="transmembrane region" description="Helical" evidence="1">
    <location>
        <begin position="196"/>
        <end position="222"/>
    </location>
</feature>
<gene>
    <name evidence="3" type="ORF">FB45DRAFT_245119</name>
</gene>
<dbReference type="Pfam" id="PF20153">
    <property type="entry name" value="DUF6535"/>
    <property type="match status" value="2"/>
</dbReference>
<evidence type="ECO:0000313" key="4">
    <source>
        <dbReference type="Proteomes" id="UP001221142"/>
    </source>
</evidence>
<dbReference type="EMBL" id="JARKIF010000024">
    <property type="protein sequence ID" value="KAJ7615578.1"/>
    <property type="molecule type" value="Genomic_DNA"/>
</dbReference>
<feature type="domain" description="DUF6535" evidence="2">
    <location>
        <begin position="103"/>
        <end position="191"/>
    </location>
</feature>
<feature type="domain" description="DUF6535" evidence="2">
    <location>
        <begin position="47"/>
        <end position="99"/>
    </location>
</feature>
<dbReference type="Proteomes" id="UP001221142">
    <property type="component" value="Unassembled WGS sequence"/>
</dbReference>
<protein>
    <recommendedName>
        <fullName evidence="2">DUF6535 domain-containing protein</fullName>
    </recommendedName>
</protein>
<reference evidence="3" key="1">
    <citation type="submission" date="2023-03" db="EMBL/GenBank/DDBJ databases">
        <title>Massive genome expansion in bonnet fungi (Mycena s.s.) driven by repeated elements and novel gene families across ecological guilds.</title>
        <authorList>
            <consortium name="Lawrence Berkeley National Laboratory"/>
            <person name="Harder C.B."/>
            <person name="Miyauchi S."/>
            <person name="Viragh M."/>
            <person name="Kuo A."/>
            <person name="Thoen E."/>
            <person name="Andreopoulos B."/>
            <person name="Lu D."/>
            <person name="Skrede I."/>
            <person name="Drula E."/>
            <person name="Henrissat B."/>
            <person name="Morin E."/>
            <person name="Kohler A."/>
            <person name="Barry K."/>
            <person name="LaButti K."/>
            <person name="Morin E."/>
            <person name="Salamov A."/>
            <person name="Lipzen A."/>
            <person name="Mereny Z."/>
            <person name="Hegedus B."/>
            <person name="Baldrian P."/>
            <person name="Stursova M."/>
            <person name="Weitz H."/>
            <person name="Taylor A."/>
            <person name="Grigoriev I.V."/>
            <person name="Nagy L.G."/>
            <person name="Martin F."/>
            <person name="Kauserud H."/>
        </authorList>
    </citation>
    <scope>NUCLEOTIDE SEQUENCE</scope>
    <source>
        <strain evidence="3">9284</strain>
    </source>
</reference>
<keyword evidence="1" id="KW-0472">Membrane</keyword>
<feature type="transmembrane region" description="Helical" evidence="1">
    <location>
        <begin position="100"/>
        <end position="126"/>
    </location>
</feature>